<proteinExistence type="predicted"/>
<evidence type="ECO:0000313" key="2">
    <source>
        <dbReference type="EMBL" id="KAJ8976212.1"/>
    </source>
</evidence>
<dbReference type="Proteomes" id="UP001162164">
    <property type="component" value="Unassembled WGS sequence"/>
</dbReference>
<name>A0ABQ9JE41_9CUCU</name>
<feature type="compositionally biased region" description="Basic and acidic residues" evidence="1">
    <location>
        <begin position="65"/>
        <end position="86"/>
    </location>
</feature>
<sequence>METKTKPKAKTRNILNKPTRKIPVREDLVVLDTSKEDKWQEEREIKATPKSSSTTRQRPIKAHRHLENNTKTKQIKASDRTTRIGEIRNPVPPTKKPKIETVPTLKQSKAKTTFCSRKGKASAVIRSRAPIATLKRLVNSTTDLLSQYLESKKEVNKWRRSTAGNRY</sequence>
<feature type="non-terminal residue" evidence="2">
    <location>
        <position position="167"/>
    </location>
</feature>
<comment type="caution">
    <text evidence="2">The sequence shown here is derived from an EMBL/GenBank/DDBJ whole genome shotgun (WGS) entry which is preliminary data.</text>
</comment>
<gene>
    <name evidence="2" type="ORF">NQ317_008093</name>
</gene>
<evidence type="ECO:0000313" key="3">
    <source>
        <dbReference type="Proteomes" id="UP001162164"/>
    </source>
</evidence>
<reference evidence="2" key="1">
    <citation type="journal article" date="2023" name="Insect Mol. Biol.">
        <title>Genome sequencing provides insights into the evolution of gene families encoding plant cell wall-degrading enzymes in longhorned beetles.</title>
        <authorList>
            <person name="Shin N.R."/>
            <person name="Okamura Y."/>
            <person name="Kirsch R."/>
            <person name="Pauchet Y."/>
        </authorList>
    </citation>
    <scope>NUCLEOTIDE SEQUENCE</scope>
    <source>
        <strain evidence="2">MMC_N1</strain>
    </source>
</reference>
<accession>A0ABQ9JE41</accession>
<protein>
    <submittedName>
        <fullName evidence="2">Uncharacterized protein</fullName>
    </submittedName>
</protein>
<feature type="compositionally biased region" description="Basic and acidic residues" evidence="1">
    <location>
        <begin position="34"/>
        <end position="47"/>
    </location>
</feature>
<organism evidence="2 3">
    <name type="scientific">Molorchus minor</name>
    <dbReference type="NCBI Taxonomy" id="1323400"/>
    <lineage>
        <taxon>Eukaryota</taxon>
        <taxon>Metazoa</taxon>
        <taxon>Ecdysozoa</taxon>
        <taxon>Arthropoda</taxon>
        <taxon>Hexapoda</taxon>
        <taxon>Insecta</taxon>
        <taxon>Pterygota</taxon>
        <taxon>Neoptera</taxon>
        <taxon>Endopterygota</taxon>
        <taxon>Coleoptera</taxon>
        <taxon>Polyphaga</taxon>
        <taxon>Cucujiformia</taxon>
        <taxon>Chrysomeloidea</taxon>
        <taxon>Cerambycidae</taxon>
        <taxon>Lamiinae</taxon>
        <taxon>Monochamini</taxon>
        <taxon>Molorchus</taxon>
    </lineage>
</organism>
<evidence type="ECO:0000256" key="1">
    <source>
        <dbReference type="SAM" id="MobiDB-lite"/>
    </source>
</evidence>
<keyword evidence="3" id="KW-1185">Reference proteome</keyword>
<dbReference type="EMBL" id="JAPWTJ010000710">
    <property type="protein sequence ID" value="KAJ8976212.1"/>
    <property type="molecule type" value="Genomic_DNA"/>
</dbReference>
<feature type="region of interest" description="Disordered" evidence="1">
    <location>
        <begin position="34"/>
        <end position="98"/>
    </location>
</feature>